<proteinExistence type="predicted"/>
<name>Q55384_SYNY3</name>
<gene>
    <name evidence="1" type="ordered locus">slr0921</name>
</gene>
<dbReference type="EMBL" id="BA000022">
    <property type="protein sequence ID" value="BAA10472.1"/>
    <property type="molecule type" value="Genomic_DNA"/>
</dbReference>
<dbReference type="IntAct" id="Q55384">
    <property type="interactions" value="3"/>
</dbReference>
<dbReference type="InParanoid" id="Q55384"/>
<organism evidence="1 2">
    <name type="scientific">Synechocystis sp. (strain ATCC 27184 / PCC 6803 / Kazusa)</name>
    <dbReference type="NCBI Taxonomy" id="1111708"/>
    <lineage>
        <taxon>Bacteria</taxon>
        <taxon>Bacillati</taxon>
        <taxon>Cyanobacteriota</taxon>
        <taxon>Cyanophyceae</taxon>
        <taxon>Synechococcales</taxon>
        <taxon>Merismopediaceae</taxon>
        <taxon>Synechocystis</taxon>
    </lineage>
</organism>
<reference evidence="1 2" key="2">
    <citation type="journal article" date="1996" name="DNA Res.">
        <title>Sequence analysis of the genome of the unicellular cyanobacterium Synechocystis sp. strain PCC6803. II. Sequence determination of the entire genome and assignment of potential protein-coding regions.</title>
        <authorList>
            <person name="Kaneko T."/>
            <person name="Sato S."/>
            <person name="Kotani H."/>
            <person name="Tanaka A."/>
            <person name="Asamizu E."/>
            <person name="Nakamura Y."/>
            <person name="Miyajima N."/>
            <person name="Hirosawa M."/>
            <person name="Sugiura M."/>
            <person name="Sasamoto S."/>
            <person name="Kimura T."/>
            <person name="Hosouchi T."/>
            <person name="Matsuno A."/>
            <person name="Muraki A."/>
            <person name="Nakazaki N."/>
            <person name="Naruo K."/>
            <person name="Okumura S."/>
            <person name="Shimpo S."/>
            <person name="Takeuchi C."/>
            <person name="Wada T."/>
            <person name="Watanabe A."/>
            <person name="Yamada M."/>
            <person name="Yasuda M."/>
            <person name="Tabata S."/>
        </authorList>
    </citation>
    <scope>NUCLEOTIDE SEQUENCE [LARGE SCALE GENOMIC DNA]</scope>
    <source>
        <strain evidence="2">ATCC 27184 / PCC 6803 / Kazusa</strain>
    </source>
</reference>
<dbReference type="STRING" id="1148.gene:10499975"/>
<dbReference type="EnsemblBacteria" id="BAA10472">
    <property type="protein sequence ID" value="BAA10472"/>
    <property type="gene ID" value="BAA10472"/>
</dbReference>
<sequence length="128" mass="14206">MPTGAKFSAIDSQGNSSIKLLGTQQKNFGCGAVIFSRPSYSPKQLRPLTERRTMDTSVSVFAEIPEDLHQSLTTYLDKHPHWDLDRVFSAALSLFLLQNEGGYGTKPMSTSYKACARVYLETLLQTAE</sequence>
<dbReference type="PaxDb" id="1148-1001231"/>
<dbReference type="Proteomes" id="UP000001425">
    <property type="component" value="Chromosome"/>
</dbReference>
<dbReference type="eggNOG" id="ENOG5032YHB">
    <property type="taxonomic scope" value="Bacteria"/>
</dbReference>
<protein>
    <submittedName>
        <fullName evidence="1">Slr0921 protein</fullName>
    </submittedName>
</protein>
<evidence type="ECO:0000313" key="1">
    <source>
        <dbReference type="EMBL" id="BAA10472.1"/>
    </source>
</evidence>
<dbReference type="KEGG" id="syn:slr0921"/>
<dbReference type="PIR" id="S75737">
    <property type="entry name" value="S75737"/>
</dbReference>
<dbReference type="InterPro" id="IPR021231">
    <property type="entry name" value="DUF2811"/>
</dbReference>
<accession>Q55384</accession>
<evidence type="ECO:0000313" key="2">
    <source>
        <dbReference type="Proteomes" id="UP000001425"/>
    </source>
</evidence>
<dbReference type="AlphaFoldDB" id="Q55384"/>
<reference evidence="1 2" key="1">
    <citation type="journal article" date="1995" name="DNA Res.">
        <title>Sequence analysis of the genome of the unicellular cyanobacterium Synechocystis sp. strain PCC6803. I. Sequence features in the 1 Mb region from map positions 64% to 92% of the genome.</title>
        <authorList>
            <person name="Kaneko T."/>
            <person name="Tanaka A."/>
            <person name="Sato S."/>
            <person name="Kotani H."/>
            <person name="Sazuka T."/>
            <person name="Miyajima N."/>
            <person name="Sugiura M."/>
            <person name="Tabata S."/>
        </authorList>
    </citation>
    <scope>NUCLEOTIDE SEQUENCE [LARGE SCALE GENOMIC DNA]</scope>
    <source>
        <strain evidence="2">ATCC 27184 / PCC 6803 / Kazusa</strain>
    </source>
</reference>
<dbReference type="Pfam" id="PF10929">
    <property type="entry name" value="DUF2811"/>
    <property type="match status" value="1"/>
</dbReference>
<keyword evidence="2" id="KW-1185">Reference proteome</keyword>